<evidence type="ECO:0000256" key="6">
    <source>
        <dbReference type="ARBA" id="ARBA00023242"/>
    </source>
</evidence>
<feature type="domain" description="DNA replication complex GINS protein PSF3 N-terminal" evidence="9">
    <location>
        <begin position="4"/>
        <end position="56"/>
    </location>
</feature>
<keyword evidence="5 7" id="KW-0235">DNA replication</keyword>
<evidence type="ECO:0000313" key="11">
    <source>
        <dbReference type="Proteomes" id="UP000191144"/>
    </source>
</evidence>
<dbReference type="GO" id="GO:0000811">
    <property type="term" value="C:GINS complex"/>
    <property type="evidence" value="ECO:0007669"/>
    <property type="project" value="UniProtKB-UniRule"/>
</dbReference>
<evidence type="ECO:0000259" key="8">
    <source>
        <dbReference type="Pfam" id="PF05916"/>
    </source>
</evidence>
<protein>
    <recommendedName>
        <fullName evidence="4 7">DNA replication complex GINS protein PSF3</fullName>
    </recommendedName>
</protein>
<evidence type="ECO:0000256" key="4">
    <source>
        <dbReference type="ARBA" id="ARBA00015140"/>
    </source>
</evidence>
<dbReference type="PANTHER" id="PTHR22768:SF0">
    <property type="entry name" value="DNA REPLICATION COMPLEX GINS PROTEIN PSF3"/>
    <property type="match status" value="1"/>
</dbReference>
<keyword evidence="11" id="KW-1185">Reference proteome</keyword>
<comment type="function">
    <text evidence="7">The GINS complex plays an essential role in the initiation of DNA replication.</text>
</comment>
<proteinExistence type="inferred from homology"/>
<gene>
    <name evidence="10" type="ORF">LAME_0C09318G</name>
</gene>
<dbReference type="SUPFAM" id="SSF158573">
    <property type="entry name" value="GINS helical bundle-like"/>
    <property type="match status" value="1"/>
</dbReference>
<evidence type="ECO:0000256" key="1">
    <source>
        <dbReference type="ARBA" id="ARBA00004123"/>
    </source>
</evidence>
<dbReference type="InterPro" id="IPR010492">
    <property type="entry name" value="GINS_Psf3"/>
</dbReference>
<dbReference type="PANTHER" id="PTHR22768">
    <property type="entry name" value="DNA REPLICATION COMPLEX GINS PROTEIN PSF3"/>
    <property type="match status" value="1"/>
</dbReference>
<keyword evidence="6 7" id="KW-0539">Nucleus</keyword>
<dbReference type="OrthoDB" id="10251744at2759"/>
<organism evidence="10 11">
    <name type="scientific">Lachancea meyersii CBS 8951</name>
    <dbReference type="NCBI Taxonomy" id="1266667"/>
    <lineage>
        <taxon>Eukaryota</taxon>
        <taxon>Fungi</taxon>
        <taxon>Dikarya</taxon>
        <taxon>Ascomycota</taxon>
        <taxon>Saccharomycotina</taxon>
        <taxon>Saccharomycetes</taxon>
        <taxon>Saccharomycetales</taxon>
        <taxon>Saccharomycetaceae</taxon>
        <taxon>Lachancea</taxon>
    </lineage>
</organism>
<evidence type="ECO:0000256" key="7">
    <source>
        <dbReference type="RuleBase" id="RU367161"/>
    </source>
</evidence>
<dbReference type="SUPFAM" id="SSF160059">
    <property type="entry name" value="PriA/YqbF domain"/>
    <property type="match status" value="1"/>
</dbReference>
<dbReference type="AlphaFoldDB" id="A0A1G4J4E6"/>
<sequence>MSYYDIDDILADATKFPCRFNYDIPGLGYLEGNIGKDIKKNAKVELPLWLARILAIVGGDPGLSSVDDDEAFPFVELMAPELLAPRVINAIKSGPATLDVHSINSHFYALAIKWATLFNDRDLVEVLNYMLLERSQEIRNHAASIDLEELAQGRDVSTFMLTLDEFEKRIYRDSHESCKDMKKWLVQR</sequence>
<evidence type="ECO:0000256" key="3">
    <source>
        <dbReference type="ARBA" id="ARBA00011352"/>
    </source>
</evidence>
<dbReference type="CDD" id="cd21693">
    <property type="entry name" value="GINS_B_Psf3"/>
    <property type="match status" value="1"/>
</dbReference>
<reference evidence="11" key="1">
    <citation type="submission" date="2016-03" db="EMBL/GenBank/DDBJ databases">
        <authorList>
            <person name="Devillers Hugo."/>
        </authorList>
    </citation>
    <scope>NUCLEOTIDE SEQUENCE [LARGE SCALE GENOMIC DNA]</scope>
</reference>
<name>A0A1G4J4E6_9SACH</name>
<evidence type="ECO:0000259" key="9">
    <source>
        <dbReference type="Pfam" id="PF22466"/>
    </source>
</evidence>
<comment type="subcellular location">
    <subcellularLocation>
        <location evidence="1 7">Nucleus</location>
    </subcellularLocation>
</comment>
<dbReference type="InterPro" id="IPR055221">
    <property type="entry name" value="PSF3_N"/>
</dbReference>
<dbReference type="CDD" id="cd11713">
    <property type="entry name" value="GINS_A_psf3"/>
    <property type="match status" value="1"/>
</dbReference>
<dbReference type="Gene3D" id="1.20.58.2050">
    <property type="match status" value="1"/>
</dbReference>
<dbReference type="Pfam" id="PF05916">
    <property type="entry name" value="Sld5"/>
    <property type="match status" value="1"/>
</dbReference>
<feature type="domain" description="GINS subunit" evidence="8">
    <location>
        <begin position="84"/>
        <end position="185"/>
    </location>
</feature>
<accession>A0A1G4J4E6</accession>
<dbReference type="InterPro" id="IPR038437">
    <property type="entry name" value="GINS_Psf3_sf"/>
</dbReference>
<dbReference type="InterPro" id="IPR036224">
    <property type="entry name" value="GINS_bundle-like_dom_sf"/>
</dbReference>
<dbReference type="Proteomes" id="UP000191144">
    <property type="component" value="Chromosome C"/>
</dbReference>
<comment type="similarity">
    <text evidence="2 7">Belongs to the GINS3/PSF3 family.</text>
</comment>
<dbReference type="GO" id="GO:1902975">
    <property type="term" value="P:mitotic DNA replication initiation"/>
    <property type="evidence" value="ECO:0007669"/>
    <property type="project" value="TreeGrafter"/>
</dbReference>
<dbReference type="InterPro" id="IPR021151">
    <property type="entry name" value="GINS_A"/>
</dbReference>
<dbReference type="Pfam" id="PF22466">
    <property type="entry name" value="PSF3_N"/>
    <property type="match status" value="1"/>
</dbReference>
<dbReference type="EMBL" id="LT598479">
    <property type="protein sequence ID" value="SCU84396.1"/>
    <property type="molecule type" value="Genomic_DNA"/>
</dbReference>
<evidence type="ECO:0000256" key="2">
    <source>
        <dbReference type="ARBA" id="ARBA00006343"/>
    </source>
</evidence>
<evidence type="ECO:0000313" key="10">
    <source>
        <dbReference type="EMBL" id="SCU84396.1"/>
    </source>
</evidence>
<comment type="subunit">
    <text evidence="3">Component of the GINS complex which is a heterotetramer of SLD5, PSF1, PSF2 and PSF3.</text>
</comment>
<evidence type="ECO:0000256" key="5">
    <source>
        <dbReference type="ARBA" id="ARBA00022705"/>
    </source>
</evidence>